<dbReference type="EMBL" id="MLHJ01000014">
    <property type="protein sequence ID" value="OOF44570.1"/>
    <property type="molecule type" value="Genomic_DNA"/>
</dbReference>
<comment type="caution">
    <text evidence="1">The sequence shown here is derived from an EMBL/GenBank/DDBJ whole genome shotgun (WGS) entry which is preliminary data.</text>
</comment>
<name>A0A1V3IR96_9PAST</name>
<organism evidence="1 2">
    <name type="scientific">Rodentibacter rarus</name>
    <dbReference type="NCBI Taxonomy" id="1908260"/>
    <lineage>
        <taxon>Bacteria</taxon>
        <taxon>Pseudomonadati</taxon>
        <taxon>Pseudomonadota</taxon>
        <taxon>Gammaproteobacteria</taxon>
        <taxon>Pasteurellales</taxon>
        <taxon>Pasteurellaceae</taxon>
        <taxon>Rodentibacter</taxon>
    </lineage>
</organism>
<reference evidence="1 2" key="1">
    <citation type="submission" date="2016-10" db="EMBL/GenBank/DDBJ databases">
        <title>Rodentibacter gen. nov. and new species.</title>
        <authorList>
            <person name="Christensen H."/>
        </authorList>
    </citation>
    <scope>NUCLEOTIDE SEQUENCE [LARGE SCALE GENOMIC DNA]</scope>
    <source>
        <strain evidence="1 2">CCUG17206</strain>
    </source>
</reference>
<evidence type="ECO:0000313" key="1">
    <source>
        <dbReference type="EMBL" id="OOF44570.1"/>
    </source>
</evidence>
<gene>
    <name evidence="1" type="ORF">BKK50_02310</name>
</gene>
<dbReference type="InterPro" id="IPR010391">
    <property type="entry name" value="DNA_damage-inducible_DinI-like"/>
</dbReference>
<sequence length="86" mass="10225">MKKLDIRFVKEHNSKKISAQQKMIERLEKILPKRIAEKFDDVHIRLRVSSQQGFDVTGFDDDEKEKFLAYLEELWNDDSLLDGIDE</sequence>
<proteinExistence type="predicted"/>
<dbReference type="OrthoDB" id="5685707at2"/>
<dbReference type="Pfam" id="PF06183">
    <property type="entry name" value="DinI"/>
    <property type="match status" value="1"/>
</dbReference>
<dbReference type="Proteomes" id="UP000189433">
    <property type="component" value="Unassembled WGS sequence"/>
</dbReference>
<dbReference type="Gene3D" id="3.30.910.10">
    <property type="entry name" value="DinI-like"/>
    <property type="match status" value="1"/>
</dbReference>
<protein>
    <submittedName>
        <fullName evidence="1">DinI family protein</fullName>
    </submittedName>
</protein>
<dbReference type="SUPFAM" id="SSF54857">
    <property type="entry name" value="DNA damage-inducible protein DinI"/>
    <property type="match status" value="1"/>
</dbReference>
<accession>A0A1V3IR96</accession>
<dbReference type="RefSeq" id="WP_077414941.1">
    <property type="nucleotide sequence ID" value="NZ_MLHJ01000014.1"/>
</dbReference>
<keyword evidence="2" id="KW-1185">Reference proteome</keyword>
<dbReference type="AlphaFoldDB" id="A0A1V3IR96"/>
<dbReference type="InterPro" id="IPR036687">
    <property type="entry name" value="DinI-like_sf"/>
</dbReference>
<evidence type="ECO:0000313" key="2">
    <source>
        <dbReference type="Proteomes" id="UP000189433"/>
    </source>
</evidence>